<dbReference type="RefSeq" id="WP_102246386.1">
    <property type="nucleotide sequence ID" value="NZ_CP025682.1"/>
</dbReference>
<dbReference type="InterPro" id="IPR029046">
    <property type="entry name" value="LolA/LolB/LppX"/>
</dbReference>
<feature type="chain" id="PRO_5014356803" description="Outer-membrane lipoprotein LolB" evidence="13">
    <location>
        <begin position="26"/>
        <end position="193"/>
    </location>
</feature>
<keyword evidence="7" id="KW-0653">Protein transport</keyword>
<organism evidence="14 15">
    <name type="scientific">Pseudazoarcus pumilus</name>
    <dbReference type="NCBI Taxonomy" id="2067960"/>
    <lineage>
        <taxon>Bacteria</taxon>
        <taxon>Pseudomonadati</taxon>
        <taxon>Pseudomonadota</taxon>
        <taxon>Betaproteobacteria</taxon>
        <taxon>Rhodocyclales</taxon>
        <taxon>Zoogloeaceae</taxon>
        <taxon>Pseudazoarcus</taxon>
    </lineage>
</organism>
<evidence type="ECO:0000256" key="8">
    <source>
        <dbReference type="ARBA" id="ARBA00023136"/>
    </source>
</evidence>
<dbReference type="NCBIfam" id="TIGR00548">
    <property type="entry name" value="lolB"/>
    <property type="match status" value="1"/>
</dbReference>
<keyword evidence="12 14" id="KW-0449">Lipoprotein</keyword>
<dbReference type="OrthoDB" id="9797618at2"/>
<evidence type="ECO:0000256" key="12">
    <source>
        <dbReference type="ARBA" id="ARBA00023288"/>
    </source>
</evidence>
<evidence type="ECO:0000256" key="6">
    <source>
        <dbReference type="ARBA" id="ARBA00022729"/>
    </source>
</evidence>
<dbReference type="Pfam" id="PF03550">
    <property type="entry name" value="LolB"/>
    <property type="match status" value="1"/>
</dbReference>
<dbReference type="InterPro" id="IPR004565">
    <property type="entry name" value="OM_lipoprot_LolB"/>
</dbReference>
<dbReference type="Proteomes" id="UP000242205">
    <property type="component" value="Chromosome"/>
</dbReference>
<dbReference type="SUPFAM" id="SSF89392">
    <property type="entry name" value="Prokaryotic lipoproteins and lipoprotein localization factors"/>
    <property type="match status" value="1"/>
</dbReference>
<dbReference type="AlphaFoldDB" id="A0A2I6S4X7"/>
<comment type="similarity">
    <text evidence="2">Belongs to the LolB family.</text>
</comment>
<accession>A0A2I6S4X7</accession>
<keyword evidence="8" id="KW-0472">Membrane</keyword>
<evidence type="ECO:0000256" key="3">
    <source>
        <dbReference type="ARBA" id="ARBA00011245"/>
    </source>
</evidence>
<keyword evidence="10" id="KW-0143">Chaperone</keyword>
<keyword evidence="6 13" id="KW-0732">Signal</keyword>
<keyword evidence="11" id="KW-0998">Cell outer membrane</keyword>
<reference evidence="14 15" key="1">
    <citation type="submission" date="2018-01" db="EMBL/GenBank/DDBJ databases">
        <authorList>
            <person name="Fu G.-Y."/>
        </authorList>
    </citation>
    <scope>NUCLEOTIDE SEQUENCE [LARGE SCALE GENOMIC DNA]</scope>
    <source>
        <strain evidence="14 15">SY39</strain>
    </source>
</reference>
<dbReference type="CDD" id="cd16326">
    <property type="entry name" value="LolB"/>
    <property type="match status" value="1"/>
</dbReference>
<gene>
    <name evidence="14" type="primary">lolB</name>
    <name evidence="14" type="ORF">C0099_04805</name>
</gene>
<evidence type="ECO:0000256" key="13">
    <source>
        <dbReference type="SAM" id="SignalP"/>
    </source>
</evidence>
<keyword evidence="15" id="KW-1185">Reference proteome</keyword>
<feature type="signal peptide" evidence="13">
    <location>
        <begin position="1"/>
        <end position="25"/>
    </location>
</feature>
<dbReference type="EMBL" id="CP025682">
    <property type="protein sequence ID" value="AUN94316.1"/>
    <property type="molecule type" value="Genomic_DNA"/>
</dbReference>
<evidence type="ECO:0000256" key="1">
    <source>
        <dbReference type="ARBA" id="ARBA00004459"/>
    </source>
</evidence>
<dbReference type="GO" id="GO:0009279">
    <property type="term" value="C:cell outer membrane"/>
    <property type="evidence" value="ECO:0007669"/>
    <property type="project" value="UniProtKB-SubCell"/>
</dbReference>
<evidence type="ECO:0000256" key="2">
    <source>
        <dbReference type="ARBA" id="ARBA00009696"/>
    </source>
</evidence>
<protein>
    <recommendedName>
        <fullName evidence="4">Outer-membrane lipoprotein LolB</fullName>
    </recommendedName>
</protein>
<evidence type="ECO:0000313" key="14">
    <source>
        <dbReference type="EMBL" id="AUN94316.1"/>
    </source>
</evidence>
<keyword evidence="9" id="KW-0564">Palmitate</keyword>
<evidence type="ECO:0000256" key="11">
    <source>
        <dbReference type="ARBA" id="ARBA00023237"/>
    </source>
</evidence>
<evidence type="ECO:0000256" key="10">
    <source>
        <dbReference type="ARBA" id="ARBA00023186"/>
    </source>
</evidence>
<comment type="subunit">
    <text evidence="3">Monomer.</text>
</comment>
<dbReference type="Gene3D" id="2.50.20.10">
    <property type="entry name" value="Lipoprotein localisation LolA/LolB/LppX"/>
    <property type="match status" value="1"/>
</dbReference>
<name>A0A2I6S4X7_9RHOO</name>
<dbReference type="KEGG" id="atw:C0099_04805"/>
<evidence type="ECO:0000256" key="4">
    <source>
        <dbReference type="ARBA" id="ARBA00016202"/>
    </source>
</evidence>
<proteinExistence type="inferred from homology"/>
<sequence length="193" mass="20722">MVSARRALAVSVALLALAGCALQPAGEDGAPLVERAAIEHFEFEGRIAASDGQRAANGTLQWTRRAGYDEWTLLSPLGQIVARVVGTPQGATLRTADGRTIEAVDVDELLPQMLGVDAPADHLDEWLQARPAPGARVIETDALGRPTRISDSGWLIDYPTYADDSAEAMPRRIDATWGEVRLRVVTDGWTALP</sequence>
<dbReference type="PROSITE" id="PS51257">
    <property type="entry name" value="PROKAR_LIPOPROTEIN"/>
    <property type="match status" value="1"/>
</dbReference>
<dbReference type="GO" id="GO:0015031">
    <property type="term" value="P:protein transport"/>
    <property type="evidence" value="ECO:0007669"/>
    <property type="project" value="UniProtKB-KW"/>
</dbReference>
<comment type="subcellular location">
    <subcellularLocation>
        <location evidence="1">Cell outer membrane</location>
        <topology evidence="1">Lipid-anchor</topology>
    </subcellularLocation>
</comment>
<evidence type="ECO:0000256" key="5">
    <source>
        <dbReference type="ARBA" id="ARBA00022448"/>
    </source>
</evidence>
<evidence type="ECO:0000256" key="7">
    <source>
        <dbReference type="ARBA" id="ARBA00022927"/>
    </source>
</evidence>
<evidence type="ECO:0000256" key="9">
    <source>
        <dbReference type="ARBA" id="ARBA00023139"/>
    </source>
</evidence>
<evidence type="ECO:0000313" key="15">
    <source>
        <dbReference type="Proteomes" id="UP000242205"/>
    </source>
</evidence>
<keyword evidence="5" id="KW-0813">Transport</keyword>